<evidence type="ECO:0000256" key="1">
    <source>
        <dbReference type="ARBA" id="ARBA00004240"/>
    </source>
</evidence>
<keyword evidence="5 11" id="KW-0547">Nucleotide-binding</keyword>
<feature type="binding site" evidence="11">
    <location>
        <position position="116"/>
    </location>
    <ligand>
        <name>GTP</name>
        <dbReference type="ChEBI" id="CHEBI:37565"/>
    </ligand>
</feature>
<proteinExistence type="inferred from homology"/>
<dbReference type="PROSITE" id="PS51422">
    <property type="entry name" value="SAR1"/>
    <property type="match status" value="1"/>
</dbReference>
<evidence type="ECO:0000256" key="12">
    <source>
        <dbReference type="PIRSR" id="PIRSR606689-1"/>
    </source>
</evidence>
<dbReference type="InterPro" id="IPR006687">
    <property type="entry name" value="Small_GTPase_SAR1"/>
</dbReference>
<evidence type="ECO:0000256" key="3">
    <source>
        <dbReference type="ARBA" id="ARBA00007507"/>
    </source>
</evidence>
<keyword evidence="10 12" id="KW-0342">GTP-binding</keyword>
<keyword evidence="14" id="KW-1185">Reference proteome</keyword>
<dbReference type="EMBL" id="CAWUPB010000851">
    <property type="protein sequence ID" value="CAK7326384.1"/>
    <property type="molecule type" value="Genomic_DNA"/>
</dbReference>
<evidence type="ECO:0000256" key="10">
    <source>
        <dbReference type="ARBA" id="ARBA00023134"/>
    </source>
</evidence>
<evidence type="ECO:0000256" key="11">
    <source>
        <dbReference type="PIRSR" id="PIRSR606687-2"/>
    </source>
</evidence>
<keyword evidence="9" id="KW-0333">Golgi apparatus</keyword>
<dbReference type="PANTHER" id="PTHR45684">
    <property type="entry name" value="RE74312P"/>
    <property type="match status" value="1"/>
</dbReference>
<evidence type="ECO:0000256" key="2">
    <source>
        <dbReference type="ARBA" id="ARBA00004555"/>
    </source>
</evidence>
<dbReference type="Proteomes" id="UP001314170">
    <property type="component" value="Unassembled WGS sequence"/>
</dbReference>
<evidence type="ECO:0000256" key="5">
    <source>
        <dbReference type="ARBA" id="ARBA00022741"/>
    </source>
</evidence>
<sequence length="173" mass="19631">MGLAYYIEPEKAGGEEDDSKRVRREEGLFERAYDPLLDSESETIIIYSFFRGDDHLTPMENFELSFVINSWDILVDAVAYLIDALARERFAASKKELDALLSDEKLENVPFLILGNKIDLGYAASEEELLHYLSLTNFIIGKGKVNLDVADNRPMEAFMCSIARNRGYADGFK</sequence>
<keyword evidence="7" id="KW-0931">ER-Golgi transport</keyword>
<evidence type="ECO:0000256" key="6">
    <source>
        <dbReference type="ARBA" id="ARBA00022824"/>
    </source>
</evidence>
<comment type="similarity">
    <text evidence="3">Belongs to the small GTPase superfamily. SAR1 family.</text>
</comment>
<keyword evidence="6" id="KW-0256">Endoplasmic reticulum</keyword>
<feature type="binding site" evidence="11">
    <location>
        <position position="117"/>
    </location>
    <ligand>
        <name>GTP</name>
        <dbReference type="ChEBI" id="CHEBI:37565"/>
    </ligand>
</feature>
<dbReference type="InterPro" id="IPR027417">
    <property type="entry name" value="P-loop_NTPase"/>
</dbReference>
<keyword evidence="4" id="KW-0813">Transport</keyword>
<evidence type="ECO:0000313" key="14">
    <source>
        <dbReference type="Proteomes" id="UP001314170"/>
    </source>
</evidence>
<evidence type="ECO:0000256" key="7">
    <source>
        <dbReference type="ARBA" id="ARBA00022892"/>
    </source>
</evidence>
<dbReference type="Pfam" id="PF00025">
    <property type="entry name" value="Arf"/>
    <property type="match status" value="1"/>
</dbReference>
<comment type="subcellular location">
    <subcellularLocation>
        <location evidence="1">Endoplasmic reticulum</location>
    </subcellularLocation>
    <subcellularLocation>
        <location evidence="2">Golgi apparatus</location>
    </subcellularLocation>
</comment>
<gene>
    <name evidence="13" type="ORF">DCAF_LOCUS4084</name>
</gene>
<comment type="caution">
    <text evidence="13">The sequence shown here is derived from an EMBL/GenBank/DDBJ whole genome shotgun (WGS) entry which is preliminary data.</text>
</comment>
<feature type="binding site" evidence="11">
    <location>
        <position position="119"/>
    </location>
    <ligand>
        <name>GTP</name>
        <dbReference type="ChEBI" id="CHEBI:37565"/>
    </ligand>
</feature>
<name>A0AAV1R0K0_9ROSI</name>
<evidence type="ECO:0000313" key="13">
    <source>
        <dbReference type="EMBL" id="CAK7326384.1"/>
    </source>
</evidence>
<feature type="binding site" evidence="12">
    <location>
        <begin position="116"/>
        <end position="119"/>
    </location>
    <ligand>
        <name>GTP</name>
        <dbReference type="ChEBI" id="CHEBI:37565"/>
    </ligand>
</feature>
<feature type="binding site" evidence="11">
    <location>
        <position position="162"/>
    </location>
    <ligand>
        <name>GTP</name>
        <dbReference type="ChEBI" id="CHEBI:37565"/>
    </ligand>
</feature>
<protein>
    <submittedName>
        <fullName evidence="13">Uncharacterized protein</fullName>
    </submittedName>
</protein>
<dbReference type="Gene3D" id="3.40.50.300">
    <property type="entry name" value="P-loop containing nucleotide triphosphate hydrolases"/>
    <property type="match status" value="1"/>
</dbReference>
<dbReference type="GO" id="GO:0003924">
    <property type="term" value="F:GTPase activity"/>
    <property type="evidence" value="ECO:0007669"/>
    <property type="project" value="InterPro"/>
</dbReference>
<dbReference type="GO" id="GO:0006886">
    <property type="term" value="P:intracellular protein transport"/>
    <property type="evidence" value="ECO:0007669"/>
    <property type="project" value="InterPro"/>
</dbReference>
<organism evidence="13 14">
    <name type="scientific">Dovyalis caffra</name>
    <dbReference type="NCBI Taxonomy" id="77055"/>
    <lineage>
        <taxon>Eukaryota</taxon>
        <taxon>Viridiplantae</taxon>
        <taxon>Streptophyta</taxon>
        <taxon>Embryophyta</taxon>
        <taxon>Tracheophyta</taxon>
        <taxon>Spermatophyta</taxon>
        <taxon>Magnoliopsida</taxon>
        <taxon>eudicotyledons</taxon>
        <taxon>Gunneridae</taxon>
        <taxon>Pentapetalae</taxon>
        <taxon>rosids</taxon>
        <taxon>fabids</taxon>
        <taxon>Malpighiales</taxon>
        <taxon>Salicaceae</taxon>
        <taxon>Flacourtieae</taxon>
        <taxon>Dovyalis</taxon>
    </lineage>
</organism>
<dbReference type="GO" id="GO:0005794">
    <property type="term" value="C:Golgi apparatus"/>
    <property type="evidence" value="ECO:0007669"/>
    <property type="project" value="UniProtKB-SubCell"/>
</dbReference>
<dbReference type="SMART" id="SM00178">
    <property type="entry name" value="SAR"/>
    <property type="match status" value="1"/>
</dbReference>
<dbReference type="AlphaFoldDB" id="A0AAV1R0K0"/>
<dbReference type="InterPro" id="IPR006689">
    <property type="entry name" value="Small_GTPase_ARF/SAR"/>
</dbReference>
<evidence type="ECO:0000256" key="8">
    <source>
        <dbReference type="ARBA" id="ARBA00022927"/>
    </source>
</evidence>
<evidence type="ECO:0000256" key="9">
    <source>
        <dbReference type="ARBA" id="ARBA00023034"/>
    </source>
</evidence>
<dbReference type="GO" id="GO:0005525">
    <property type="term" value="F:GTP binding"/>
    <property type="evidence" value="ECO:0007669"/>
    <property type="project" value="UniProtKB-KW"/>
</dbReference>
<evidence type="ECO:0000256" key="4">
    <source>
        <dbReference type="ARBA" id="ARBA00022448"/>
    </source>
</evidence>
<accession>A0AAV1R0K0</accession>
<dbReference type="GO" id="GO:0016192">
    <property type="term" value="P:vesicle-mediated transport"/>
    <property type="evidence" value="ECO:0007669"/>
    <property type="project" value="UniProtKB-KW"/>
</dbReference>
<reference evidence="13 14" key="1">
    <citation type="submission" date="2024-01" db="EMBL/GenBank/DDBJ databases">
        <authorList>
            <person name="Waweru B."/>
        </authorList>
    </citation>
    <scope>NUCLEOTIDE SEQUENCE [LARGE SCALE GENOMIC DNA]</scope>
</reference>
<keyword evidence="8" id="KW-0653">Protein transport</keyword>
<dbReference type="SUPFAM" id="SSF52540">
    <property type="entry name" value="P-loop containing nucleoside triphosphate hydrolases"/>
    <property type="match status" value="1"/>
</dbReference>
<dbReference type="PRINTS" id="PR00328">
    <property type="entry name" value="SAR1GTPBP"/>
</dbReference>
<dbReference type="GO" id="GO:0005783">
    <property type="term" value="C:endoplasmic reticulum"/>
    <property type="evidence" value="ECO:0007669"/>
    <property type="project" value="UniProtKB-SubCell"/>
</dbReference>